<dbReference type="Gene3D" id="1.10.287.130">
    <property type="match status" value="1"/>
</dbReference>
<dbReference type="PANTHER" id="PTHR43547:SF2">
    <property type="entry name" value="HYBRID SIGNAL TRANSDUCTION HISTIDINE KINASE C"/>
    <property type="match status" value="1"/>
</dbReference>
<dbReference type="SUPFAM" id="SSF52172">
    <property type="entry name" value="CheY-like"/>
    <property type="match status" value="1"/>
</dbReference>
<dbReference type="InterPro" id="IPR005467">
    <property type="entry name" value="His_kinase_dom"/>
</dbReference>
<dbReference type="SMART" id="SM00388">
    <property type="entry name" value="HisKA"/>
    <property type="match status" value="1"/>
</dbReference>
<dbReference type="Pfam" id="PF02518">
    <property type="entry name" value="HATPase_c"/>
    <property type="match status" value="1"/>
</dbReference>
<dbReference type="FunFam" id="1.10.287.130:FF:000045">
    <property type="entry name" value="Two-component system sensor histidine kinase/response regulator"/>
    <property type="match status" value="1"/>
</dbReference>
<dbReference type="Gene3D" id="3.40.50.2300">
    <property type="match status" value="1"/>
</dbReference>
<feature type="domain" description="HTH araC/xylS-type" evidence="8">
    <location>
        <begin position="1315"/>
        <end position="1414"/>
    </location>
</feature>
<feature type="modified residue" description="4-aspartylphosphate" evidence="7">
    <location>
        <position position="1216"/>
    </location>
</feature>
<dbReference type="EC" id="2.7.13.3" evidence="2"/>
<dbReference type="SMART" id="SM00342">
    <property type="entry name" value="HTH_ARAC"/>
    <property type="match status" value="1"/>
</dbReference>
<keyword evidence="4" id="KW-0805">Transcription regulation</keyword>
<dbReference type="FunFam" id="2.60.40.10:FF:000791">
    <property type="entry name" value="Two-component system sensor histidine kinase/response regulator"/>
    <property type="match status" value="1"/>
</dbReference>
<keyword evidence="12" id="KW-1185">Reference proteome</keyword>
<dbReference type="InterPro" id="IPR036097">
    <property type="entry name" value="HisK_dim/P_sf"/>
</dbReference>
<dbReference type="InterPro" id="IPR003594">
    <property type="entry name" value="HATPase_dom"/>
</dbReference>
<dbReference type="Pfam" id="PF00072">
    <property type="entry name" value="Response_reg"/>
    <property type="match status" value="1"/>
</dbReference>
<dbReference type="EMBL" id="CP048222">
    <property type="protein sequence ID" value="QHT71828.1"/>
    <property type="molecule type" value="Genomic_DNA"/>
</dbReference>
<evidence type="ECO:0000256" key="3">
    <source>
        <dbReference type="ARBA" id="ARBA00022553"/>
    </source>
</evidence>
<dbReference type="SUPFAM" id="SSF46689">
    <property type="entry name" value="Homeodomain-like"/>
    <property type="match status" value="1"/>
</dbReference>
<dbReference type="SMART" id="SM00448">
    <property type="entry name" value="REC"/>
    <property type="match status" value="1"/>
</dbReference>
<evidence type="ECO:0000259" key="9">
    <source>
        <dbReference type="PROSITE" id="PS50109"/>
    </source>
</evidence>
<evidence type="ECO:0000313" key="12">
    <source>
        <dbReference type="Proteomes" id="UP000480178"/>
    </source>
</evidence>
<evidence type="ECO:0000256" key="4">
    <source>
        <dbReference type="ARBA" id="ARBA00023015"/>
    </source>
</evidence>
<feature type="domain" description="Response regulatory" evidence="10">
    <location>
        <begin position="1168"/>
        <end position="1283"/>
    </location>
</feature>
<dbReference type="PROSITE" id="PS00041">
    <property type="entry name" value="HTH_ARAC_FAMILY_1"/>
    <property type="match status" value="1"/>
</dbReference>
<dbReference type="Pfam" id="PF12833">
    <property type="entry name" value="HTH_18"/>
    <property type="match status" value="1"/>
</dbReference>
<dbReference type="Pfam" id="PF07494">
    <property type="entry name" value="Reg_prop"/>
    <property type="match status" value="1"/>
</dbReference>
<dbReference type="Gene3D" id="2.60.40.10">
    <property type="entry name" value="Immunoglobulins"/>
    <property type="match status" value="1"/>
</dbReference>
<dbReference type="KEGG" id="rhoz:GXP67_00015"/>
<dbReference type="Pfam" id="PF07495">
    <property type="entry name" value="Y_Y_Y"/>
    <property type="match status" value="1"/>
</dbReference>
<evidence type="ECO:0000256" key="6">
    <source>
        <dbReference type="ARBA" id="ARBA00023163"/>
    </source>
</evidence>
<evidence type="ECO:0000259" key="10">
    <source>
        <dbReference type="PROSITE" id="PS50110"/>
    </source>
</evidence>
<comment type="catalytic activity">
    <reaction evidence="1">
        <text>ATP + protein L-histidine = ADP + protein N-phospho-L-histidine.</text>
        <dbReference type="EC" id="2.7.13.3"/>
    </reaction>
</comment>
<dbReference type="InterPro" id="IPR013783">
    <property type="entry name" value="Ig-like_fold"/>
</dbReference>
<dbReference type="Gene3D" id="1.10.10.60">
    <property type="entry name" value="Homeodomain-like"/>
    <property type="match status" value="1"/>
</dbReference>
<dbReference type="GO" id="GO:0003700">
    <property type="term" value="F:DNA-binding transcription factor activity"/>
    <property type="evidence" value="ECO:0007669"/>
    <property type="project" value="InterPro"/>
</dbReference>
<organism evidence="11 12">
    <name type="scientific">Rhodocytophaga rosea</name>
    <dbReference type="NCBI Taxonomy" id="2704465"/>
    <lineage>
        <taxon>Bacteria</taxon>
        <taxon>Pseudomonadati</taxon>
        <taxon>Bacteroidota</taxon>
        <taxon>Cytophagia</taxon>
        <taxon>Cytophagales</taxon>
        <taxon>Rhodocytophagaceae</taxon>
        <taxon>Rhodocytophaga</taxon>
    </lineage>
</organism>
<dbReference type="InterPro" id="IPR003661">
    <property type="entry name" value="HisK_dim/P_dom"/>
</dbReference>
<dbReference type="InterPro" id="IPR036890">
    <property type="entry name" value="HATPase_C_sf"/>
</dbReference>
<dbReference type="Gene3D" id="2.130.10.10">
    <property type="entry name" value="YVTN repeat-like/Quinoprotein amine dehydrogenase"/>
    <property type="match status" value="3"/>
</dbReference>
<feature type="domain" description="Histidine kinase" evidence="9">
    <location>
        <begin position="891"/>
        <end position="1123"/>
    </location>
</feature>
<gene>
    <name evidence="11" type="ORF">GXP67_00015</name>
</gene>
<dbReference type="SUPFAM" id="SSF55874">
    <property type="entry name" value="ATPase domain of HSP90 chaperone/DNA topoisomerase II/histidine kinase"/>
    <property type="match status" value="1"/>
</dbReference>
<dbReference type="InterPro" id="IPR009057">
    <property type="entry name" value="Homeodomain-like_sf"/>
</dbReference>
<dbReference type="PRINTS" id="PR00344">
    <property type="entry name" value="BCTRLSENSOR"/>
</dbReference>
<dbReference type="PANTHER" id="PTHR43547">
    <property type="entry name" value="TWO-COMPONENT HISTIDINE KINASE"/>
    <property type="match status" value="1"/>
</dbReference>
<protein>
    <recommendedName>
        <fullName evidence="2">histidine kinase</fullName>
        <ecNumber evidence="2">2.7.13.3</ecNumber>
    </recommendedName>
</protein>
<dbReference type="InterPro" id="IPR018060">
    <property type="entry name" value="HTH_AraC"/>
</dbReference>
<keyword evidence="3 7" id="KW-0597">Phosphoprotein</keyword>
<dbReference type="InterPro" id="IPR011110">
    <property type="entry name" value="Reg_prop"/>
</dbReference>
<sequence>MFRVDFSLIMNCFFRYLFFLTAFILMALTGWAQQSSDRFRFEHITVNDGLAHSDAMCVEQDAEGFIWIGTNEGINRYDGYELKKYSLPINTFSGLSGNRIRDIYTDDQNRLWVGAESAGLSLFDANHDRFINVNQLVHASVNQALIKRLQLADVEVITADLKGRIWVGTRSHGLFMLTFNAANQLTHIEQIGLLNATDVLYGVSALVTDSDGTIWVGTLTHGLWSVSMSQTEALLSLAKAAPLTACSIRALHLDYKGNLWIGADGHILWVSQAERHAHQSFSMHPLSQPVKEVECIYLDSFGHLWVGSNFGLFVWDPQSVPDSSTQLPGLSDNYRRFLPKDFDVQNINSVRVEQIFEDRNQVLWLSTPSGGLNKVNLRDKPFTNLQRMANEHPTLADNSVNAILKDETRNWLWIGTRNGFSRYDFATKTYHNYLSQPLAGYANGVDVSAFCKASDGTLWVSTRFSGLIRLKGNQLHTQTGLAGGLSLQSSRLESMVEDRYKSIWVASFELGLLRFNQQGQLLQRFHMGNSDLPSNQFTFLLYDQEKDLLWASTKNAGVLKLEVRATSLRVQKQFCYKPGDSTSLSVNYAWPLVKDHQGRLWIGTIGGGLNVLTTDAKGEEVVTRLDGQLPLSDIESLLEDETGQLWLAGTGLLRFNPETNQWVPYHVQDGIQSNSFKVGAAWRATDGTLFFGGINGVTYFQPRLIQPNPDAPVVRLTGLRIFNKLVETDKPINGHVILTKGIQQTKAITLLASENDFSLDFVGLNYANTRKHTYAYQLVGYNDSWIMAAPGQRSAGFANLPAGEYTLLVKASNGEGKWSDKPARLQITILPPWYRTWMAYLLYTLVLIGVMLAYRHITLTQQTLKNNLSLEKFKADKEKELTNLKLRFFTNISHELRTPLTLIMGPVEELATAKGPSSGFREKMSLVQHQTRKLLHLVNQLMEFRKVESGHISLRASKDDIVSFVNELFMIFRFKSEELRIDYAFEAPAVPVQMYFDRDKLEIILTNLMANALKYTPQGGKIRLILSMVGSPGEPAVFQDRKLLDNYLQIIVRDWGIGMKPAEVERIFDSYYQASTIETMHIMGTGIGLSLVKQFMEVHFGEVMVQSEPGNGTEFTLRLPFGQAHLSPTNIINKPPVDTPLVQMAEEPVAISQTEGSDKVVANAGSASILVVEDNDELRHYLQQLLSPAYTVFTAGDGEEGWEKTLSIQPNLVISDIMMPRSDGLTLCRKIKQHPKTEHIPVILLTARVAAVHELEGLEMGADEYMTKPFNMKILHAKIAAILHVRHQLKEYYHRQILLEPTNIVIPDSERQLLEKAMSIIEANLQEPEFNVPALVREMGMSQSAFYRQIKAITGQSVVEFIKDVRMKRAAQLLSTGKMRISEVAEQVGMNDLNYFRKTFQSVFNMSPSEYARQHQNLTSVE</sequence>
<keyword evidence="6" id="KW-0804">Transcription</keyword>
<evidence type="ECO:0000259" key="8">
    <source>
        <dbReference type="PROSITE" id="PS01124"/>
    </source>
</evidence>
<dbReference type="SMART" id="SM00387">
    <property type="entry name" value="HATPase_c"/>
    <property type="match status" value="1"/>
</dbReference>
<dbReference type="Gene3D" id="3.30.565.10">
    <property type="entry name" value="Histidine kinase-like ATPase, C-terminal domain"/>
    <property type="match status" value="1"/>
</dbReference>
<dbReference type="PROSITE" id="PS01124">
    <property type="entry name" value="HTH_ARAC_FAMILY_2"/>
    <property type="match status" value="1"/>
</dbReference>
<dbReference type="GO" id="GO:0000155">
    <property type="term" value="F:phosphorelay sensor kinase activity"/>
    <property type="evidence" value="ECO:0007669"/>
    <property type="project" value="InterPro"/>
</dbReference>
<accession>A0A6C0GUE3</accession>
<evidence type="ECO:0000313" key="11">
    <source>
        <dbReference type="EMBL" id="QHT71828.1"/>
    </source>
</evidence>
<evidence type="ECO:0000256" key="1">
    <source>
        <dbReference type="ARBA" id="ARBA00000085"/>
    </source>
</evidence>
<evidence type="ECO:0000256" key="2">
    <source>
        <dbReference type="ARBA" id="ARBA00012438"/>
    </source>
</evidence>
<dbReference type="InterPro" id="IPR001789">
    <property type="entry name" value="Sig_transdc_resp-reg_receiver"/>
</dbReference>
<evidence type="ECO:0000256" key="5">
    <source>
        <dbReference type="ARBA" id="ARBA00023125"/>
    </source>
</evidence>
<dbReference type="Proteomes" id="UP000480178">
    <property type="component" value="Chromosome"/>
</dbReference>
<dbReference type="InterPro" id="IPR015943">
    <property type="entry name" value="WD40/YVTN_repeat-like_dom_sf"/>
</dbReference>
<dbReference type="PROSITE" id="PS50109">
    <property type="entry name" value="HIS_KIN"/>
    <property type="match status" value="1"/>
</dbReference>
<dbReference type="CDD" id="cd17574">
    <property type="entry name" value="REC_OmpR"/>
    <property type="match status" value="1"/>
</dbReference>
<name>A0A6C0GUE3_9BACT</name>
<dbReference type="InterPro" id="IPR004358">
    <property type="entry name" value="Sig_transdc_His_kin-like_C"/>
</dbReference>
<dbReference type="InterPro" id="IPR011123">
    <property type="entry name" value="Y_Y_Y"/>
</dbReference>
<dbReference type="GO" id="GO:0043565">
    <property type="term" value="F:sequence-specific DNA binding"/>
    <property type="evidence" value="ECO:0007669"/>
    <property type="project" value="InterPro"/>
</dbReference>
<dbReference type="SUPFAM" id="SSF47384">
    <property type="entry name" value="Homodimeric domain of signal transducing histidine kinase"/>
    <property type="match status" value="1"/>
</dbReference>
<evidence type="ECO:0000256" key="7">
    <source>
        <dbReference type="PROSITE-ProRule" id="PRU00169"/>
    </source>
</evidence>
<reference evidence="11 12" key="1">
    <citation type="submission" date="2020-01" db="EMBL/GenBank/DDBJ databases">
        <authorList>
            <person name="Kim M.K."/>
        </authorList>
    </citation>
    <scope>NUCLEOTIDE SEQUENCE [LARGE SCALE GENOMIC DNA]</scope>
    <source>
        <strain evidence="11 12">172606-1</strain>
    </source>
</reference>
<proteinExistence type="predicted"/>
<dbReference type="Pfam" id="PF00512">
    <property type="entry name" value="HisKA"/>
    <property type="match status" value="1"/>
</dbReference>
<keyword evidence="5" id="KW-0238">DNA-binding</keyword>
<dbReference type="PROSITE" id="PS50110">
    <property type="entry name" value="RESPONSE_REGULATORY"/>
    <property type="match status" value="1"/>
</dbReference>
<dbReference type="InterPro" id="IPR011006">
    <property type="entry name" value="CheY-like_superfamily"/>
</dbReference>
<dbReference type="CDD" id="cd00082">
    <property type="entry name" value="HisKA"/>
    <property type="match status" value="1"/>
</dbReference>
<dbReference type="InterPro" id="IPR018062">
    <property type="entry name" value="HTH_AraC-typ_CS"/>
</dbReference>
<dbReference type="SUPFAM" id="SSF63829">
    <property type="entry name" value="Calcium-dependent phosphotriesterase"/>
    <property type="match status" value="3"/>
</dbReference>